<dbReference type="SUPFAM" id="SSF52402">
    <property type="entry name" value="Adenine nucleotide alpha hydrolases-like"/>
    <property type="match status" value="1"/>
</dbReference>
<dbReference type="CDD" id="cd00293">
    <property type="entry name" value="USP-like"/>
    <property type="match status" value="1"/>
</dbReference>
<dbReference type="InterPro" id="IPR006015">
    <property type="entry name" value="Universal_stress_UspA"/>
</dbReference>
<comment type="caution">
    <text evidence="3">The sequence shown here is derived from an EMBL/GenBank/DDBJ whole genome shotgun (WGS) entry which is preliminary data.</text>
</comment>
<proteinExistence type="inferred from homology"/>
<dbReference type="PANTHER" id="PTHR46268">
    <property type="entry name" value="STRESS RESPONSE PROTEIN NHAX"/>
    <property type="match status" value="1"/>
</dbReference>
<accession>A0ABX4TQD8</accession>
<dbReference type="PANTHER" id="PTHR46268:SF6">
    <property type="entry name" value="UNIVERSAL STRESS PROTEIN UP12"/>
    <property type="match status" value="1"/>
</dbReference>
<feature type="domain" description="UspA" evidence="2">
    <location>
        <begin position="25"/>
        <end position="162"/>
    </location>
</feature>
<protein>
    <submittedName>
        <fullName evidence="3">Universal stress protein</fullName>
    </submittedName>
</protein>
<dbReference type="InterPro" id="IPR006016">
    <property type="entry name" value="UspA"/>
</dbReference>
<dbReference type="Pfam" id="PF00582">
    <property type="entry name" value="Usp"/>
    <property type="match status" value="1"/>
</dbReference>
<dbReference type="PRINTS" id="PR01438">
    <property type="entry name" value="UNVRSLSTRESS"/>
</dbReference>
<gene>
    <name evidence="3" type="ORF">BMJ33_08175</name>
</gene>
<dbReference type="InterPro" id="IPR014729">
    <property type="entry name" value="Rossmann-like_a/b/a_fold"/>
</dbReference>
<comment type="similarity">
    <text evidence="1">Belongs to the universal stress protein A family.</text>
</comment>
<sequence length="164" mass="17993">MTDGKLREAPHWGAAWQHRKGRNSMYKKIIVPIAMDQLEHGESVLGIAVKLIDEGGEIILLNVVEDLNAYAQGYMIVDFPLEMIEESRKHAVKTLEALRTKHGINGRVEIRTGGAAGSINALAKEENADLVIIASHRPGLIDYFIGSTASRVVSHCPCAVLIDR</sequence>
<evidence type="ECO:0000313" key="3">
    <source>
        <dbReference type="EMBL" id="PLU05614.1"/>
    </source>
</evidence>
<keyword evidence="4" id="KW-1185">Reference proteome</keyword>
<evidence type="ECO:0000256" key="1">
    <source>
        <dbReference type="ARBA" id="ARBA00008791"/>
    </source>
</evidence>
<organism evidence="3 4">
    <name type="scientific">Sinorhizobium medicae</name>
    <dbReference type="NCBI Taxonomy" id="110321"/>
    <lineage>
        <taxon>Bacteria</taxon>
        <taxon>Pseudomonadati</taxon>
        <taxon>Pseudomonadota</taxon>
        <taxon>Alphaproteobacteria</taxon>
        <taxon>Hyphomicrobiales</taxon>
        <taxon>Rhizobiaceae</taxon>
        <taxon>Sinorhizobium/Ensifer group</taxon>
        <taxon>Sinorhizobium</taxon>
    </lineage>
</organism>
<evidence type="ECO:0000313" key="4">
    <source>
        <dbReference type="Proteomes" id="UP001190825"/>
    </source>
</evidence>
<name>A0ABX4TQD8_9HYPH</name>
<dbReference type="Gene3D" id="3.40.50.620">
    <property type="entry name" value="HUPs"/>
    <property type="match status" value="1"/>
</dbReference>
<dbReference type="Proteomes" id="UP001190825">
    <property type="component" value="Unassembled WGS sequence"/>
</dbReference>
<dbReference type="EMBL" id="NBUC01000059">
    <property type="protein sequence ID" value="PLU05614.1"/>
    <property type="molecule type" value="Genomic_DNA"/>
</dbReference>
<reference evidence="3 4" key="1">
    <citation type="journal article" date="2018" name="FEMS Microbiol. Ecol.">
        <title>Co-invading symbiotic mutualists of Medicago polymorpha retain high ancestral diversity and contain diverse accessory genomes.</title>
        <authorList>
            <person name="Porter S.S."/>
            <person name="Faber-Hammond J.J."/>
            <person name="Friesen M.L."/>
        </authorList>
    </citation>
    <scope>NUCLEOTIDE SEQUENCE [LARGE SCALE GENOMIC DNA]</scope>
    <source>
        <strain evidence="3 4">Str16</strain>
    </source>
</reference>
<evidence type="ECO:0000259" key="2">
    <source>
        <dbReference type="Pfam" id="PF00582"/>
    </source>
</evidence>